<gene>
    <name evidence="1" type="ORF">D9758_009618</name>
</gene>
<dbReference type="SUPFAM" id="SSF52540">
    <property type="entry name" value="P-loop containing nucleoside triphosphate hydrolases"/>
    <property type="match status" value="1"/>
</dbReference>
<dbReference type="Proteomes" id="UP000559256">
    <property type="component" value="Unassembled WGS sequence"/>
</dbReference>
<protein>
    <submittedName>
        <fullName evidence="1">Uncharacterized protein</fullName>
    </submittedName>
</protein>
<name>A0A8H5GCS8_9AGAR</name>
<accession>A0A8H5GCS8</accession>
<evidence type="ECO:0000313" key="2">
    <source>
        <dbReference type="Proteomes" id="UP000559256"/>
    </source>
</evidence>
<reference evidence="1 2" key="1">
    <citation type="journal article" date="2020" name="ISME J.">
        <title>Uncovering the hidden diversity of litter-decomposition mechanisms in mushroom-forming fungi.</title>
        <authorList>
            <person name="Floudas D."/>
            <person name="Bentzer J."/>
            <person name="Ahren D."/>
            <person name="Johansson T."/>
            <person name="Persson P."/>
            <person name="Tunlid A."/>
        </authorList>
    </citation>
    <scope>NUCLEOTIDE SEQUENCE [LARGE SCALE GENOMIC DNA]</scope>
    <source>
        <strain evidence="1 2">CBS 291.85</strain>
    </source>
</reference>
<evidence type="ECO:0000313" key="1">
    <source>
        <dbReference type="EMBL" id="KAF5362644.1"/>
    </source>
</evidence>
<sequence length="261" mass="29939">MLGYPSALAPVGNSAVGVTFRSERYQKRLQDTVFSIFDTVGLNEGKDGKVAAVQAIQNLYRLLRGLDRVNLLGYVMQGSRFTPETIKNYEVFYEIMCEKKVPVLAIFTHLENEENMDAWWGRNEVIFERAKMKFDGVVCITATEGKQGIFREEYEESIAKLEGAVLQGYHREGWTPEYGSKVSWFQHVLSSMAKKLNSTFKARIRSESDNIYMALMRVGDFKEKEAREVAKGIRKQTEGEIADAEFEAERLRRRTRGMNNM</sequence>
<dbReference type="EMBL" id="JAACJM010000038">
    <property type="protein sequence ID" value="KAF5362644.1"/>
    <property type="molecule type" value="Genomic_DNA"/>
</dbReference>
<dbReference type="OrthoDB" id="8954335at2759"/>
<dbReference type="InterPro" id="IPR027417">
    <property type="entry name" value="P-loop_NTPase"/>
</dbReference>
<keyword evidence="2" id="KW-1185">Reference proteome</keyword>
<dbReference type="Gene3D" id="3.40.50.300">
    <property type="entry name" value="P-loop containing nucleotide triphosphate hydrolases"/>
    <property type="match status" value="1"/>
</dbReference>
<proteinExistence type="predicted"/>
<dbReference type="AlphaFoldDB" id="A0A8H5GCS8"/>
<comment type="caution">
    <text evidence="1">The sequence shown here is derived from an EMBL/GenBank/DDBJ whole genome shotgun (WGS) entry which is preliminary data.</text>
</comment>
<organism evidence="1 2">
    <name type="scientific">Tetrapyrgos nigripes</name>
    <dbReference type="NCBI Taxonomy" id="182062"/>
    <lineage>
        <taxon>Eukaryota</taxon>
        <taxon>Fungi</taxon>
        <taxon>Dikarya</taxon>
        <taxon>Basidiomycota</taxon>
        <taxon>Agaricomycotina</taxon>
        <taxon>Agaricomycetes</taxon>
        <taxon>Agaricomycetidae</taxon>
        <taxon>Agaricales</taxon>
        <taxon>Marasmiineae</taxon>
        <taxon>Marasmiaceae</taxon>
        <taxon>Tetrapyrgos</taxon>
    </lineage>
</organism>